<dbReference type="EMBL" id="AP019377">
    <property type="protein sequence ID" value="BBH95308.1"/>
    <property type="molecule type" value="Genomic_DNA"/>
</dbReference>
<dbReference type="AlphaFoldDB" id="A0A455T5E3"/>
<dbReference type="InterPro" id="IPR036689">
    <property type="entry name" value="ESAT-6-like_sf"/>
</dbReference>
<accession>A0A455T5E3</accession>
<evidence type="ECO:0008006" key="2">
    <source>
        <dbReference type="Google" id="ProtNLM"/>
    </source>
</evidence>
<organism evidence="1">
    <name type="scientific">Thermogemmatispora argillosa</name>
    <dbReference type="NCBI Taxonomy" id="2045280"/>
    <lineage>
        <taxon>Bacteria</taxon>
        <taxon>Bacillati</taxon>
        <taxon>Chloroflexota</taxon>
        <taxon>Ktedonobacteria</taxon>
        <taxon>Thermogemmatisporales</taxon>
        <taxon>Thermogemmatisporaceae</taxon>
        <taxon>Thermogemmatispora</taxon>
    </lineage>
</organism>
<reference evidence="1" key="1">
    <citation type="submission" date="2018-12" db="EMBL/GenBank/DDBJ databases">
        <title>Novel natural products biosynthetic potential of the class Ktedonobacteria.</title>
        <authorList>
            <person name="Zheng Y."/>
            <person name="Saitou A."/>
            <person name="Wang C.M."/>
            <person name="Toyoda A."/>
            <person name="Minakuchi Y."/>
            <person name="Sekiguchi Y."/>
            <person name="Ueda K."/>
            <person name="Takano H."/>
            <person name="Sakai Y."/>
            <person name="Yokota A."/>
            <person name="Yabe S."/>
        </authorList>
    </citation>
    <scope>NUCLEOTIDE SEQUENCE</scope>
    <source>
        <strain evidence="1">A3-2</strain>
    </source>
</reference>
<dbReference type="Gene3D" id="1.10.287.1060">
    <property type="entry name" value="ESAT-6-like"/>
    <property type="match status" value="1"/>
</dbReference>
<proteinExistence type="predicted"/>
<dbReference type="SUPFAM" id="SSF140453">
    <property type="entry name" value="EsxAB dimer-like"/>
    <property type="match status" value="1"/>
</dbReference>
<gene>
    <name evidence="1" type="ORF">KTA_35070</name>
</gene>
<sequence length="102" mass="11115">MSSQGDLIGGRTHQMDATAQRFLSELASFEDASKRITAAVADLEADWFGRGSAAYQSAMNTWNTHLMAVLNDLHRLTEGLQGSSQALSELDQLMASKFSGYE</sequence>
<evidence type="ECO:0000313" key="1">
    <source>
        <dbReference type="EMBL" id="BBH95308.1"/>
    </source>
</evidence>
<dbReference type="Pfam" id="PF06013">
    <property type="entry name" value="WXG100"/>
    <property type="match status" value="1"/>
</dbReference>
<name>A0A455T5E3_9CHLR</name>
<protein>
    <recommendedName>
        <fullName evidence="2">ESAT-6-like protein</fullName>
    </recommendedName>
</protein>
<dbReference type="InterPro" id="IPR010310">
    <property type="entry name" value="T7SS_ESAT-6-like"/>
</dbReference>